<gene>
    <name evidence="1" type="ORF">SVIM_LOCUS110979</name>
</gene>
<dbReference type="AlphaFoldDB" id="A0A6N2KPA1"/>
<proteinExistence type="predicted"/>
<protein>
    <submittedName>
        <fullName evidence="1">Uncharacterized protein</fullName>
    </submittedName>
</protein>
<accession>A0A6N2KPA1</accession>
<dbReference type="EMBL" id="CAADRP010000557">
    <property type="protein sequence ID" value="VFU29881.1"/>
    <property type="molecule type" value="Genomic_DNA"/>
</dbReference>
<sequence length="187" mass="20916">MNALRILLPPRSFGVRDQDSRLFCSLTSSNSALTLLEVMCSGARSRWKKDHTISWHCGFIHGRIKLITGAKTAIGRRACTHISTIWYAGCNLETNCNSGMLMVLCLLVLEFFCGRFRPLDHTSRLPEAHDTSLLFFSVYKLLGISQSYGLFEADSNMGFARNSWSGRDDVVADVIFSLAVPDMLSRD</sequence>
<evidence type="ECO:0000313" key="1">
    <source>
        <dbReference type="EMBL" id="VFU29881.1"/>
    </source>
</evidence>
<reference evidence="1" key="1">
    <citation type="submission" date="2019-03" db="EMBL/GenBank/DDBJ databases">
        <authorList>
            <person name="Mank J."/>
            <person name="Almeida P."/>
        </authorList>
    </citation>
    <scope>NUCLEOTIDE SEQUENCE</scope>
    <source>
        <strain evidence="1">78183</strain>
    </source>
</reference>
<organism evidence="1">
    <name type="scientific">Salix viminalis</name>
    <name type="common">Common osier</name>
    <name type="synonym">Basket willow</name>
    <dbReference type="NCBI Taxonomy" id="40686"/>
    <lineage>
        <taxon>Eukaryota</taxon>
        <taxon>Viridiplantae</taxon>
        <taxon>Streptophyta</taxon>
        <taxon>Embryophyta</taxon>
        <taxon>Tracheophyta</taxon>
        <taxon>Spermatophyta</taxon>
        <taxon>Magnoliopsida</taxon>
        <taxon>eudicotyledons</taxon>
        <taxon>Gunneridae</taxon>
        <taxon>Pentapetalae</taxon>
        <taxon>rosids</taxon>
        <taxon>fabids</taxon>
        <taxon>Malpighiales</taxon>
        <taxon>Salicaceae</taxon>
        <taxon>Saliceae</taxon>
        <taxon>Salix</taxon>
    </lineage>
</organism>
<name>A0A6N2KPA1_SALVM</name>